<dbReference type="EMBL" id="CH916378">
    <property type="protein sequence ID" value="EDV98584.1"/>
    <property type="molecule type" value="Genomic_DNA"/>
</dbReference>
<organism evidence="2">
    <name type="scientific">Drosophila grimshawi</name>
    <name type="common">Hawaiian fruit fly</name>
    <name type="synonym">Idiomyia grimshawi</name>
    <dbReference type="NCBI Taxonomy" id="7222"/>
    <lineage>
        <taxon>Eukaryota</taxon>
        <taxon>Metazoa</taxon>
        <taxon>Ecdysozoa</taxon>
        <taxon>Arthropoda</taxon>
        <taxon>Hexapoda</taxon>
        <taxon>Insecta</taxon>
        <taxon>Pterygota</taxon>
        <taxon>Neoptera</taxon>
        <taxon>Endopterygota</taxon>
        <taxon>Diptera</taxon>
        <taxon>Brachycera</taxon>
        <taxon>Muscomorpha</taxon>
        <taxon>Ephydroidea</taxon>
        <taxon>Drosophilidae</taxon>
        <taxon>Drosophila</taxon>
        <taxon>Hawaiian Drosophila</taxon>
    </lineage>
</organism>
<dbReference type="OrthoDB" id="7834189at2759"/>
<name>B4JYW9_DROGR</name>
<reference evidence="1 2" key="1">
    <citation type="journal article" date="2007" name="Nature">
        <title>Evolution of genes and genomes on the Drosophila phylogeny.</title>
        <authorList>
            <consortium name="Drosophila 12 Genomes Consortium"/>
            <person name="Clark A.G."/>
            <person name="Eisen M.B."/>
            <person name="Smith D.R."/>
            <person name="Bergman C.M."/>
            <person name="Oliver B."/>
            <person name="Markow T.A."/>
            <person name="Kaufman T.C."/>
            <person name="Kellis M."/>
            <person name="Gelbart W."/>
            <person name="Iyer V.N."/>
            <person name="Pollard D.A."/>
            <person name="Sackton T.B."/>
            <person name="Larracuente A.M."/>
            <person name="Singh N.D."/>
            <person name="Abad J.P."/>
            <person name="Abt D.N."/>
            <person name="Adryan B."/>
            <person name="Aguade M."/>
            <person name="Akashi H."/>
            <person name="Anderson W.W."/>
            <person name="Aquadro C.F."/>
            <person name="Ardell D.H."/>
            <person name="Arguello R."/>
            <person name="Artieri C.G."/>
            <person name="Barbash D.A."/>
            <person name="Barker D."/>
            <person name="Barsanti P."/>
            <person name="Batterham P."/>
            <person name="Batzoglou S."/>
            <person name="Begun D."/>
            <person name="Bhutkar A."/>
            <person name="Blanco E."/>
            <person name="Bosak S.A."/>
            <person name="Bradley R.K."/>
            <person name="Brand A.D."/>
            <person name="Brent M.R."/>
            <person name="Brooks A.N."/>
            <person name="Brown R.H."/>
            <person name="Butlin R.K."/>
            <person name="Caggese C."/>
            <person name="Calvi B.R."/>
            <person name="Bernardo de Carvalho A."/>
            <person name="Caspi A."/>
            <person name="Castrezana S."/>
            <person name="Celniker S.E."/>
            <person name="Chang J.L."/>
            <person name="Chapple C."/>
            <person name="Chatterji S."/>
            <person name="Chinwalla A."/>
            <person name="Civetta A."/>
            <person name="Clifton S.W."/>
            <person name="Comeron J.M."/>
            <person name="Costello J.C."/>
            <person name="Coyne J.A."/>
            <person name="Daub J."/>
            <person name="David R.G."/>
            <person name="Delcher A.L."/>
            <person name="Delehaunty K."/>
            <person name="Do C.B."/>
            <person name="Ebling H."/>
            <person name="Edwards K."/>
            <person name="Eickbush T."/>
            <person name="Evans J.D."/>
            <person name="Filipski A."/>
            <person name="Findeiss S."/>
            <person name="Freyhult E."/>
            <person name="Fulton L."/>
            <person name="Fulton R."/>
            <person name="Garcia A.C."/>
            <person name="Gardiner A."/>
            <person name="Garfield D.A."/>
            <person name="Garvin B.E."/>
            <person name="Gibson G."/>
            <person name="Gilbert D."/>
            <person name="Gnerre S."/>
            <person name="Godfrey J."/>
            <person name="Good R."/>
            <person name="Gotea V."/>
            <person name="Gravely B."/>
            <person name="Greenberg A.J."/>
            <person name="Griffiths-Jones S."/>
            <person name="Gross S."/>
            <person name="Guigo R."/>
            <person name="Gustafson E.A."/>
            <person name="Haerty W."/>
            <person name="Hahn M.W."/>
            <person name="Halligan D.L."/>
            <person name="Halpern A.L."/>
            <person name="Halter G.M."/>
            <person name="Han M.V."/>
            <person name="Heger A."/>
            <person name="Hillier L."/>
            <person name="Hinrichs A.S."/>
            <person name="Holmes I."/>
            <person name="Hoskins R.A."/>
            <person name="Hubisz M.J."/>
            <person name="Hultmark D."/>
            <person name="Huntley M.A."/>
            <person name="Jaffe D.B."/>
            <person name="Jagadeeshan S."/>
            <person name="Jeck W.R."/>
            <person name="Johnson J."/>
            <person name="Jones C.D."/>
            <person name="Jordan W.C."/>
            <person name="Karpen G.H."/>
            <person name="Kataoka E."/>
            <person name="Keightley P.D."/>
            <person name="Kheradpour P."/>
            <person name="Kirkness E.F."/>
            <person name="Koerich L.B."/>
            <person name="Kristiansen K."/>
            <person name="Kudrna D."/>
            <person name="Kulathinal R.J."/>
            <person name="Kumar S."/>
            <person name="Kwok R."/>
            <person name="Lander E."/>
            <person name="Langley C.H."/>
            <person name="Lapoint R."/>
            <person name="Lazzaro B.P."/>
            <person name="Lee S.J."/>
            <person name="Levesque L."/>
            <person name="Li R."/>
            <person name="Lin C.F."/>
            <person name="Lin M.F."/>
            <person name="Lindblad-Toh K."/>
            <person name="Llopart A."/>
            <person name="Long M."/>
            <person name="Low L."/>
            <person name="Lozovsky E."/>
            <person name="Lu J."/>
            <person name="Luo M."/>
            <person name="Machado C.A."/>
            <person name="Makalowski W."/>
            <person name="Marzo M."/>
            <person name="Matsuda M."/>
            <person name="Matzkin L."/>
            <person name="McAllister B."/>
            <person name="McBride C.S."/>
            <person name="McKernan B."/>
            <person name="McKernan K."/>
            <person name="Mendez-Lago M."/>
            <person name="Minx P."/>
            <person name="Mollenhauer M.U."/>
            <person name="Montooth K."/>
            <person name="Mount S.M."/>
            <person name="Mu X."/>
            <person name="Myers E."/>
            <person name="Negre B."/>
            <person name="Newfeld S."/>
            <person name="Nielsen R."/>
            <person name="Noor M.A."/>
            <person name="O'Grady P."/>
            <person name="Pachter L."/>
            <person name="Papaceit M."/>
            <person name="Parisi M.J."/>
            <person name="Parisi M."/>
            <person name="Parts L."/>
            <person name="Pedersen J.S."/>
            <person name="Pesole G."/>
            <person name="Phillippy A.M."/>
            <person name="Ponting C.P."/>
            <person name="Pop M."/>
            <person name="Porcelli D."/>
            <person name="Powell J.R."/>
            <person name="Prohaska S."/>
            <person name="Pruitt K."/>
            <person name="Puig M."/>
            <person name="Quesneville H."/>
            <person name="Ram K.R."/>
            <person name="Rand D."/>
            <person name="Rasmussen M.D."/>
            <person name="Reed L.K."/>
            <person name="Reenan R."/>
            <person name="Reily A."/>
            <person name="Remington K.A."/>
            <person name="Rieger T.T."/>
            <person name="Ritchie M.G."/>
            <person name="Robin C."/>
            <person name="Rogers Y.H."/>
            <person name="Rohde C."/>
            <person name="Rozas J."/>
            <person name="Rubenfield M.J."/>
            <person name="Ruiz A."/>
            <person name="Russo S."/>
            <person name="Salzberg S.L."/>
            <person name="Sanchez-Gracia A."/>
            <person name="Saranga D.J."/>
            <person name="Sato H."/>
            <person name="Schaeffer S.W."/>
            <person name="Schatz M.C."/>
            <person name="Schlenke T."/>
            <person name="Schwartz R."/>
            <person name="Segarra C."/>
            <person name="Singh R.S."/>
            <person name="Sirot L."/>
            <person name="Sirota M."/>
            <person name="Sisneros N.B."/>
            <person name="Smith C.D."/>
            <person name="Smith T.F."/>
            <person name="Spieth J."/>
            <person name="Stage D.E."/>
            <person name="Stark A."/>
            <person name="Stephan W."/>
            <person name="Strausberg R.L."/>
            <person name="Strempel S."/>
            <person name="Sturgill D."/>
            <person name="Sutton G."/>
            <person name="Sutton G.G."/>
            <person name="Tao W."/>
            <person name="Teichmann S."/>
            <person name="Tobari Y.N."/>
            <person name="Tomimura Y."/>
            <person name="Tsolas J.M."/>
            <person name="Valente V.L."/>
            <person name="Venter E."/>
            <person name="Venter J.C."/>
            <person name="Vicario S."/>
            <person name="Vieira F.G."/>
            <person name="Vilella A.J."/>
            <person name="Villasante A."/>
            <person name="Walenz B."/>
            <person name="Wang J."/>
            <person name="Wasserman M."/>
            <person name="Watts T."/>
            <person name="Wilson D."/>
            <person name="Wilson R.K."/>
            <person name="Wing R.A."/>
            <person name="Wolfner M.F."/>
            <person name="Wong A."/>
            <person name="Wong G.K."/>
            <person name="Wu C.I."/>
            <person name="Wu G."/>
            <person name="Yamamoto D."/>
            <person name="Yang H.P."/>
            <person name="Yang S.P."/>
            <person name="Yorke J.A."/>
            <person name="Yoshida K."/>
            <person name="Zdobnov E."/>
            <person name="Zhang P."/>
            <person name="Zhang Y."/>
            <person name="Zimin A.V."/>
            <person name="Baldwin J."/>
            <person name="Abdouelleil A."/>
            <person name="Abdulkadir J."/>
            <person name="Abebe A."/>
            <person name="Abera B."/>
            <person name="Abreu J."/>
            <person name="Acer S.C."/>
            <person name="Aftuck L."/>
            <person name="Alexander A."/>
            <person name="An P."/>
            <person name="Anderson E."/>
            <person name="Anderson S."/>
            <person name="Arachi H."/>
            <person name="Azer M."/>
            <person name="Bachantsang P."/>
            <person name="Barry A."/>
            <person name="Bayul T."/>
            <person name="Berlin A."/>
            <person name="Bessette D."/>
            <person name="Bloom T."/>
            <person name="Blye J."/>
            <person name="Boguslavskiy L."/>
            <person name="Bonnet C."/>
            <person name="Boukhgalter B."/>
            <person name="Bourzgui I."/>
            <person name="Brown A."/>
            <person name="Cahill P."/>
            <person name="Channer S."/>
            <person name="Cheshatsang Y."/>
            <person name="Chuda L."/>
            <person name="Citroen M."/>
            <person name="Collymore A."/>
            <person name="Cooke P."/>
            <person name="Costello M."/>
            <person name="D'Aco K."/>
            <person name="Daza R."/>
            <person name="De Haan G."/>
            <person name="DeGray S."/>
            <person name="DeMaso C."/>
            <person name="Dhargay N."/>
            <person name="Dooley K."/>
            <person name="Dooley E."/>
            <person name="Doricent M."/>
            <person name="Dorje P."/>
            <person name="Dorjee K."/>
            <person name="Dupes A."/>
            <person name="Elong R."/>
            <person name="Falk J."/>
            <person name="Farina A."/>
            <person name="Faro S."/>
            <person name="Ferguson D."/>
            <person name="Fisher S."/>
            <person name="Foley C.D."/>
            <person name="Franke A."/>
            <person name="Friedrich D."/>
            <person name="Gadbois L."/>
            <person name="Gearin G."/>
            <person name="Gearin C.R."/>
            <person name="Giannoukos G."/>
            <person name="Goode T."/>
            <person name="Graham J."/>
            <person name="Grandbois E."/>
            <person name="Grewal S."/>
            <person name="Gyaltsen K."/>
            <person name="Hafez N."/>
            <person name="Hagos B."/>
            <person name="Hall J."/>
            <person name="Henson C."/>
            <person name="Hollinger A."/>
            <person name="Honan T."/>
            <person name="Huard M.D."/>
            <person name="Hughes L."/>
            <person name="Hurhula B."/>
            <person name="Husby M.E."/>
            <person name="Kamat A."/>
            <person name="Kanga B."/>
            <person name="Kashin S."/>
            <person name="Khazanovich D."/>
            <person name="Kisner P."/>
            <person name="Lance K."/>
            <person name="Lara M."/>
            <person name="Lee W."/>
            <person name="Lennon N."/>
            <person name="Letendre F."/>
            <person name="LeVine R."/>
            <person name="Lipovsky A."/>
            <person name="Liu X."/>
            <person name="Liu J."/>
            <person name="Liu S."/>
            <person name="Lokyitsang T."/>
            <person name="Lokyitsang Y."/>
            <person name="Lubonja R."/>
            <person name="Lui A."/>
            <person name="MacDonald P."/>
            <person name="Magnisalis V."/>
            <person name="Maru K."/>
            <person name="Matthews C."/>
            <person name="McCusker W."/>
            <person name="McDonough S."/>
            <person name="Mehta T."/>
            <person name="Meldrim J."/>
            <person name="Meneus L."/>
            <person name="Mihai O."/>
            <person name="Mihalev A."/>
            <person name="Mihova T."/>
            <person name="Mittelman R."/>
            <person name="Mlenga V."/>
            <person name="Montmayeur A."/>
            <person name="Mulrain L."/>
            <person name="Navidi A."/>
            <person name="Naylor J."/>
            <person name="Negash T."/>
            <person name="Nguyen T."/>
            <person name="Nguyen N."/>
            <person name="Nicol R."/>
            <person name="Norbu C."/>
            <person name="Norbu N."/>
            <person name="Novod N."/>
            <person name="O'Neill B."/>
            <person name="Osman S."/>
            <person name="Markiewicz E."/>
            <person name="Oyono O.L."/>
            <person name="Patti C."/>
            <person name="Phunkhang P."/>
            <person name="Pierre F."/>
            <person name="Priest M."/>
            <person name="Raghuraman S."/>
            <person name="Rege F."/>
            <person name="Reyes R."/>
            <person name="Rise C."/>
            <person name="Rogov P."/>
            <person name="Ross K."/>
            <person name="Ryan E."/>
            <person name="Settipalli S."/>
            <person name="Shea T."/>
            <person name="Sherpa N."/>
            <person name="Shi L."/>
            <person name="Shih D."/>
            <person name="Sparrow T."/>
            <person name="Spaulding J."/>
            <person name="Stalker J."/>
            <person name="Stange-Thomann N."/>
            <person name="Stavropoulos S."/>
            <person name="Stone C."/>
            <person name="Strader C."/>
            <person name="Tesfaye S."/>
            <person name="Thomson T."/>
            <person name="Thoulutsang Y."/>
            <person name="Thoulutsang D."/>
            <person name="Topham K."/>
            <person name="Topping I."/>
            <person name="Tsamla T."/>
            <person name="Vassiliev H."/>
            <person name="Vo A."/>
            <person name="Wangchuk T."/>
            <person name="Wangdi T."/>
            <person name="Weiand M."/>
            <person name="Wilkinson J."/>
            <person name="Wilson A."/>
            <person name="Yadav S."/>
            <person name="Young G."/>
            <person name="Yu Q."/>
            <person name="Zembek L."/>
            <person name="Zhong D."/>
            <person name="Zimmer A."/>
            <person name="Zwirko Z."/>
            <person name="Jaffe D.B."/>
            <person name="Alvarez P."/>
            <person name="Brockman W."/>
            <person name="Butler J."/>
            <person name="Chin C."/>
            <person name="Gnerre S."/>
            <person name="Grabherr M."/>
            <person name="Kleber M."/>
            <person name="Mauceli E."/>
            <person name="MacCallum I."/>
        </authorList>
    </citation>
    <scope>NUCLEOTIDE SEQUENCE [LARGE SCALE GENOMIC DNA]</scope>
    <source>
        <strain evidence="2">Tucson 15287-2541.00</strain>
    </source>
</reference>
<protein>
    <submittedName>
        <fullName evidence="1">GH22321</fullName>
    </submittedName>
</protein>
<dbReference type="Proteomes" id="UP000001070">
    <property type="component" value="Unassembled WGS sequence"/>
</dbReference>
<evidence type="ECO:0000313" key="2">
    <source>
        <dbReference type="Proteomes" id="UP000001070"/>
    </source>
</evidence>
<keyword evidence="2" id="KW-1185">Reference proteome</keyword>
<dbReference type="InParanoid" id="B4JYW9"/>
<dbReference type="HOGENOM" id="CLU_1344517_0_0_1"/>
<accession>B4JYW9</accession>
<evidence type="ECO:0000313" key="1">
    <source>
        <dbReference type="EMBL" id="EDV98584.1"/>
    </source>
</evidence>
<sequence length="204" mass="22232">MLRLAGGGDDIILFQEPWVIGGKVCGLDEITRSLVQECEKHRIGLVIGCDANAHHTQWESTDTNPRAFLDIEGAFYNVTPAAITGALLNLGIDTGLEGLNTVPQNGIPYVHVGKMMLLYTSSLLLKLDRFSNHCSPSSGGVSKEHCIIRVCGKQRVSGYWFGKSAVYNVYKAGPRTLPCGTPAPMGRMFDRSHLTSTIKELPSR</sequence>
<proteinExistence type="predicted"/>
<gene>
    <name evidence="1" type="primary">Dgri\GH22321</name>
    <name evidence="1" type="ORF">Dgri_GH22321</name>
</gene>
<dbReference type="AlphaFoldDB" id="B4JYW9"/>